<dbReference type="NCBIfam" id="TIGR01451">
    <property type="entry name" value="B_ant_repeat"/>
    <property type="match status" value="1"/>
</dbReference>
<dbReference type="Pfam" id="PF24346">
    <property type="entry name" value="DUF7507"/>
    <property type="match status" value="1"/>
</dbReference>
<evidence type="ECO:0000313" key="3">
    <source>
        <dbReference type="Proteomes" id="UP001269081"/>
    </source>
</evidence>
<dbReference type="RefSeq" id="WP_310279838.1">
    <property type="nucleotide sequence ID" value="NZ_JAVDWQ010000004.1"/>
</dbReference>
<dbReference type="InterPro" id="IPR047589">
    <property type="entry name" value="DUF11_rpt"/>
</dbReference>
<gene>
    <name evidence="2" type="ORF">J2W48_001454</name>
</gene>
<protein>
    <submittedName>
        <fullName evidence="2">Repeat protein (TIGR01451 family)</fullName>
    </submittedName>
</protein>
<evidence type="ECO:0000259" key="1">
    <source>
        <dbReference type="Pfam" id="PF24346"/>
    </source>
</evidence>
<dbReference type="InterPro" id="IPR055354">
    <property type="entry name" value="DUF7507"/>
</dbReference>
<keyword evidence="3" id="KW-1185">Reference proteome</keyword>
<evidence type="ECO:0000313" key="2">
    <source>
        <dbReference type="EMBL" id="MDR7209516.1"/>
    </source>
</evidence>
<dbReference type="EMBL" id="JAVDWQ010000004">
    <property type="protein sequence ID" value="MDR7209516.1"/>
    <property type="molecule type" value="Genomic_DNA"/>
</dbReference>
<organism evidence="2 3">
    <name type="scientific">Flavobacterium piscis</name>
    <dbReference type="NCBI Taxonomy" id="1114874"/>
    <lineage>
        <taxon>Bacteria</taxon>
        <taxon>Pseudomonadati</taxon>
        <taxon>Bacteroidota</taxon>
        <taxon>Flavobacteriia</taxon>
        <taxon>Flavobacteriales</taxon>
        <taxon>Flavobacteriaceae</taxon>
        <taxon>Flavobacterium</taxon>
    </lineage>
</organism>
<comment type="caution">
    <text evidence="2">The sequence shown here is derived from an EMBL/GenBank/DDBJ whole genome shotgun (WGS) entry which is preliminary data.</text>
</comment>
<proteinExistence type="predicted"/>
<dbReference type="NCBIfam" id="NF033708">
    <property type="entry name" value="T9SS_Cterm_ChiA"/>
    <property type="match status" value="1"/>
</dbReference>
<name>A0ABU1Y7P9_9FLAO</name>
<reference evidence="2 3" key="1">
    <citation type="submission" date="2023-07" db="EMBL/GenBank/DDBJ databases">
        <title>Sorghum-associated microbial communities from plants grown in Nebraska, USA.</title>
        <authorList>
            <person name="Schachtman D."/>
        </authorList>
    </citation>
    <scope>NUCLEOTIDE SEQUENCE [LARGE SCALE GENOMIC DNA]</scope>
    <source>
        <strain evidence="2 3">4129</strain>
    </source>
</reference>
<feature type="domain" description="DUF7507" evidence="1">
    <location>
        <begin position="298"/>
        <end position="394"/>
    </location>
</feature>
<dbReference type="Proteomes" id="UP001269081">
    <property type="component" value="Unassembled WGS sequence"/>
</dbReference>
<accession>A0ABU1Y7P9</accession>
<sequence length="1032" mass="110063">MFQKSFLFVRSLFLKTLGILFFLVAPKVWSQTSVTRIYTDWNGYWTSNSATGTNNQPNTENNLLAFNWGGKTYATGANNEVLSAHSVAFEDSRFRALKIQSLEYTTNTYFLQGSFIDGSLTDRILTPPLSGSLSVPAELASRLTDGINGLALGTGIANIKTGSSVFKIGTDNLRLDGIGDGIPDLLVSQVAEPNSTVDTFRFLDSSNNIVGNVVNVAFNSIQVVGTYRLDLFNANNGTPASSFAANATRDIRLLALDLSAFGITAATAAQVDRFVVSFSGNSDCAFIAFNTNSLKIAQLSLVKKASLTGCGKLGDIINYTFEVTNTGEVPITDIYVTDLLPGMVITGNPVSSLAVGATTTLTGTYTITAGDVAAGRVVNSAKVAGIDPSLNIVEDISGNSNTDDIPTVTNLLAPPSVGTITNVTCSASGSVVLNNLPSGNWSLQRTPGGTTTTGSGTTTTINGLAANTYTFKVTDTDFGCTSPSSANVVVTEQSSTTWNGSAWSNGIPSTTKSAIIASVTPNSPFTADLTACALTINPSVIATVPSGVTLTIINAVTTNGQLIFENNSGLVQDPAAAVNMNTGNIIYRRISSPMKNFDFSYWSSPVSGQTLLNLSPNTLSDKYMSYSGTGWKQEVASTKIMTPGTGYIIRTPKAGIWGNGENVVFPYAQPVQFTGIPNNGDISGQSVVPGNFYLIGNPYPSALDANEFLSDNTILNGTIYFWTHNTAIQQNGPKYIYVSDDYAAYNQLGGVAATSGGQEPLGYVAAGQSFFGSALSSGTIAFKNNMRVGGNNSQFFKPAKTSKSAKLEKHRLWLNMTNSGGAFKQTLIGYVTGATNDYEGDFDGRSFDGNSFIDFYSVNNANKFVIQGRALPFKESDKVPLGFRSTLAGDFTISIDKADGVLADQRVFLEDKQTNTIHELTQNDYTFTTAKGTFNDRFVVKYVNVTLGTGDFETADDGVEVIVKNKNITISSEKENIDKVFIYDISGKQLYRKDKVSNGALIVHNLSVPQQVLLVKVVLENDNSTTKKVIFK</sequence>